<dbReference type="PANTHER" id="PTHR23167:SF42">
    <property type="entry name" value="EH DOMAIN-BINDING PROTEIN 1-LIKE PROTEIN 1"/>
    <property type="match status" value="1"/>
</dbReference>
<dbReference type="PANTHER" id="PTHR23167">
    <property type="entry name" value="CALPONIN HOMOLOGY DOMAIN-CONTAINING PROTEIN DDB_G0272472-RELATED"/>
    <property type="match status" value="1"/>
</dbReference>
<dbReference type="EMBL" id="AZIM01011583">
    <property type="protein sequence ID" value="ETE56861.1"/>
    <property type="molecule type" value="Genomic_DNA"/>
</dbReference>
<dbReference type="Proteomes" id="UP000018936">
    <property type="component" value="Unassembled WGS sequence"/>
</dbReference>
<comment type="caution">
    <text evidence="2">The sequence shown here is derived from an EMBL/GenBank/DDBJ whole genome shotgun (WGS) entry which is preliminary data.</text>
</comment>
<dbReference type="InterPro" id="IPR050540">
    <property type="entry name" value="F-actin_Monoox_Mical"/>
</dbReference>
<organism evidence="2 3">
    <name type="scientific">Ophiophagus hannah</name>
    <name type="common">King cobra</name>
    <name type="synonym">Naja hannah</name>
    <dbReference type="NCBI Taxonomy" id="8665"/>
    <lineage>
        <taxon>Eukaryota</taxon>
        <taxon>Metazoa</taxon>
        <taxon>Chordata</taxon>
        <taxon>Craniata</taxon>
        <taxon>Vertebrata</taxon>
        <taxon>Euteleostomi</taxon>
        <taxon>Lepidosauria</taxon>
        <taxon>Squamata</taxon>
        <taxon>Bifurcata</taxon>
        <taxon>Unidentata</taxon>
        <taxon>Episquamata</taxon>
        <taxon>Toxicofera</taxon>
        <taxon>Serpentes</taxon>
        <taxon>Colubroidea</taxon>
        <taxon>Elapidae</taxon>
        <taxon>Elapinae</taxon>
        <taxon>Ophiophagus</taxon>
    </lineage>
</organism>
<dbReference type="SMART" id="SM01203">
    <property type="entry name" value="DUF3585"/>
    <property type="match status" value="1"/>
</dbReference>
<keyword evidence="3" id="KW-1185">Reference proteome</keyword>
<feature type="domain" description="BMERB" evidence="1">
    <location>
        <begin position="1"/>
        <end position="74"/>
    </location>
</feature>
<feature type="non-terminal residue" evidence="2">
    <location>
        <position position="1"/>
    </location>
</feature>
<sequence>KFQDTSQYVVAELRALENEQKQIDGRAAVVEKELRALMQTGADKLKEEELIQEWFTLVNKKNALIRRQDQLQLL</sequence>
<proteinExistence type="predicted"/>
<evidence type="ECO:0000313" key="2">
    <source>
        <dbReference type="EMBL" id="ETE56861.1"/>
    </source>
</evidence>
<dbReference type="OrthoDB" id="5972258at2759"/>
<name>V8N4N3_OPHHA</name>
<evidence type="ECO:0000259" key="1">
    <source>
        <dbReference type="PROSITE" id="PS51848"/>
    </source>
</evidence>
<gene>
    <name evidence="2" type="ORF">L345_17427</name>
</gene>
<dbReference type="Pfam" id="PF12130">
    <property type="entry name" value="bMERB_dom"/>
    <property type="match status" value="1"/>
</dbReference>
<protein>
    <recommendedName>
        <fullName evidence="1">BMERB domain-containing protein</fullName>
    </recommendedName>
</protein>
<evidence type="ECO:0000313" key="3">
    <source>
        <dbReference type="Proteomes" id="UP000018936"/>
    </source>
</evidence>
<dbReference type="PROSITE" id="PS51848">
    <property type="entry name" value="BMERB"/>
    <property type="match status" value="1"/>
</dbReference>
<dbReference type="InterPro" id="IPR022735">
    <property type="entry name" value="bMERB_dom"/>
</dbReference>
<dbReference type="AlphaFoldDB" id="V8N4N3"/>
<reference evidence="2 3" key="1">
    <citation type="journal article" date="2013" name="Proc. Natl. Acad. Sci. U.S.A.">
        <title>The king cobra genome reveals dynamic gene evolution and adaptation in the snake venom system.</title>
        <authorList>
            <person name="Vonk F.J."/>
            <person name="Casewell N.R."/>
            <person name="Henkel C.V."/>
            <person name="Heimberg A.M."/>
            <person name="Jansen H.J."/>
            <person name="McCleary R.J."/>
            <person name="Kerkkamp H.M."/>
            <person name="Vos R.A."/>
            <person name="Guerreiro I."/>
            <person name="Calvete J.J."/>
            <person name="Wuster W."/>
            <person name="Woods A.E."/>
            <person name="Logan J.M."/>
            <person name="Harrison R.A."/>
            <person name="Castoe T.A."/>
            <person name="de Koning A.P."/>
            <person name="Pollock D.D."/>
            <person name="Yandell M."/>
            <person name="Calderon D."/>
            <person name="Renjifo C."/>
            <person name="Currier R.B."/>
            <person name="Salgado D."/>
            <person name="Pla D."/>
            <person name="Sanz L."/>
            <person name="Hyder A.S."/>
            <person name="Ribeiro J.M."/>
            <person name="Arntzen J.W."/>
            <person name="van den Thillart G.E."/>
            <person name="Boetzer M."/>
            <person name="Pirovano W."/>
            <person name="Dirks R.P."/>
            <person name="Spaink H.P."/>
            <person name="Duboule D."/>
            <person name="McGlinn E."/>
            <person name="Kini R.M."/>
            <person name="Richardson M.K."/>
        </authorList>
    </citation>
    <scope>NUCLEOTIDE SEQUENCE</scope>
    <source>
        <tissue evidence="2">Blood</tissue>
    </source>
</reference>
<accession>V8N4N3</accession>